<dbReference type="Proteomes" id="UP000295096">
    <property type="component" value="Unassembled WGS sequence"/>
</dbReference>
<keyword evidence="1" id="KW-0812">Transmembrane</keyword>
<organism evidence="2 3">
    <name type="scientific">Dankookia rubra</name>
    <dbReference type="NCBI Taxonomy" id="1442381"/>
    <lineage>
        <taxon>Bacteria</taxon>
        <taxon>Pseudomonadati</taxon>
        <taxon>Pseudomonadota</taxon>
        <taxon>Alphaproteobacteria</taxon>
        <taxon>Acetobacterales</taxon>
        <taxon>Roseomonadaceae</taxon>
        <taxon>Dankookia</taxon>
    </lineage>
</organism>
<comment type="caution">
    <text evidence="2">The sequence shown here is derived from an EMBL/GenBank/DDBJ whole genome shotgun (WGS) entry which is preliminary data.</text>
</comment>
<evidence type="ECO:0000313" key="2">
    <source>
        <dbReference type="EMBL" id="TDH60912.1"/>
    </source>
</evidence>
<feature type="transmembrane region" description="Helical" evidence="1">
    <location>
        <begin position="41"/>
        <end position="63"/>
    </location>
</feature>
<dbReference type="EMBL" id="SMSJ01000029">
    <property type="protein sequence ID" value="TDH60912.1"/>
    <property type="molecule type" value="Genomic_DNA"/>
</dbReference>
<evidence type="ECO:0000313" key="3">
    <source>
        <dbReference type="Proteomes" id="UP000295096"/>
    </source>
</evidence>
<keyword evidence="3" id="KW-1185">Reference proteome</keyword>
<keyword evidence="1" id="KW-1133">Transmembrane helix</keyword>
<reference evidence="2 3" key="1">
    <citation type="journal article" date="2016" name="J. Microbiol.">
        <title>Dankookia rubra gen. nov., sp. nov., an alphaproteobacterium isolated from sediment of a shallow stream.</title>
        <authorList>
            <person name="Kim W.H."/>
            <person name="Kim D.H."/>
            <person name="Kang K."/>
            <person name="Ahn T.Y."/>
        </authorList>
    </citation>
    <scope>NUCLEOTIDE SEQUENCE [LARGE SCALE GENOMIC DNA]</scope>
    <source>
        <strain evidence="2 3">JCM30602</strain>
    </source>
</reference>
<gene>
    <name evidence="2" type="ORF">E2C06_19440</name>
</gene>
<accession>A0A4R5QCN2</accession>
<dbReference type="RefSeq" id="WP_133290273.1">
    <property type="nucleotide sequence ID" value="NZ_SMSJ01000029.1"/>
</dbReference>
<proteinExistence type="predicted"/>
<sequence>MIAALIVASLAGSFALARFYGFGAAVTALGLSWGTFAWFPQVLGTAAPIACAVIALLLAFGILRDRRRRAS</sequence>
<name>A0A4R5QCN2_9PROT</name>
<evidence type="ECO:0000256" key="1">
    <source>
        <dbReference type="SAM" id="Phobius"/>
    </source>
</evidence>
<protein>
    <submittedName>
        <fullName evidence="2">Uncharacterized protein</fullName>
    </submittedName>
</protein>
<dbReference type="OrthoDB" id="7284525at2"/>
<dbReference type="AlphaFoldDB" id="A0A4R5QCN2"/>
<keyword evidence="1" id="KW-0472">Membrane</keyword>